<evidence type="ECO:0008006" key="3">
    <source>
        <dbReference type="Google" id="ProtNLM"/>
    </source>
</evidence>
<dbReference type="AlphaFoldDB" id="A0AAN7DD12"/>
<evidence type="ECO:0000313" key="1">
    <source>
        <dbReference type="EMBL" id="KAK4515207.1"/>
    </source>
</evidence>
<name>A0AAN7DD12_9FUNG</name>
<organism evidence="1 2">
    <name type="scientific">Mucor velutinosus</name>
    <dbReference type="NCBI Taxonomy" id="708070"/>
    <lineage>
        <taxon>Eukaryota</taxon>
        <taxon>Fungi</taxon>
        <taxon>Fungi incertae sedis</taxon>
        <taxon>Mucoromycota</taxon>
        <taxon>Mucoromycotina</taxon>
        <taxon>Mucoromycetes</taxon>
        <taxon>Mucorales</taxon>
        <taxon>Mucorineae</taxon>
        <taxon>Mucoraceae</taxon>
        <taxon>Mucor</taxon>
    </lineage>
</organism>
<accession>A0AAN7DD12</accession>
<dbReference type="Proteomes" id="UP001304243">
    <property type="component" value="Unassembled WGS sequence"/>
</dbReference>
<keyword evidence="2" id="KW-1185">Reference proteome</keyword>
<dbReference type="EMBL" id="JASEJX010000015">
    <property type="protein sequence ID" value="KAK4515207.1"/>
    <property type="molecule type" value="Genomic_DNA"/>
</dbReference>
<proteinExistence type="predicted"/>
<evidence type="ECO:0000313" key="2">
    <source>
        <dbReference type="Proteomes" id="UP001304243"/>
    </source>
</evidence>
<dbReference type="GeneID" id="89946519"/>
<dbReference type="RefSeq" id="XP_064681873.1">
    <property type="nucleotide sequence ID" value="XM_064822187.1"/>
</dbReference>
<reference evidence="1 2" key="1">
    <citation type="submission" date="2022-11" db="EMBL/GenBank/DDBJ databases">
        <title>Mucor velutinosus strain NIH1002 WGS.</title>
        <authorList>
            <person name="Subramanian P."/>
            <person name="Mullikin J.C."/>
            <person name="Segre J.A."/>
            <person name="Zelazny A.M."/>
        </authorList>
    </citation>
    <scope>NUCLEOTIDE SEQUENCE [LARGE SCALE GENOMIC DNA]</scope>
    <source>
        <strain evidence="1 2">NIH1002</strain>
    </source>
</reference>
<protein>
    <recommendedName>
        <fullName evidence="3">Reverse transcriptase domain-containing protein</fullName>
    </recommendedName>
</protein>
<gene>
    <name evidence="1" type="ORF">ATC70_002817</name>
</gene>
<sequence>MMRQKKNRGLVLQGLDHVNNQVQQLQHSIAGIEILKAAKFWREHDENSAGFLKRQALTRKNQRSITELRDPTTDKLCRDQYGIAAIATDFYSTLFTPDPTDSVALSTLIRSIPGHLKIQGEQQESLILPIDIEDLLEDSKKTRRLSSPGPDGLPYEILYLVLKFPLLHALIETIYNEALQKGKFPKSWNETIMCLLYKKGDPAQMKNYRPLSLANSDYKLFTRCLNRRIVTTSTQLISRHQLGFIPGRYITENGIICQLIMEDAQRKWTIAEQREQ</sequence>
<comment type="caution">
    <text evidence="1">The sequence shown here is derived from an EMBL/GenBank/DDBJ whole genome shotgun (WGS) entry which is preliminary data.</text>
</comment>
<dbReference type="PANTHER" id="PTHR19446">
    <property type="entry name" value="REVERSE TRANSCRIPTASES"/>
    <property type="match status" value="1"/>
</dbReference>